<comment type="caution">
    <text evidence="2">The sequence shown here is derived from an EMBL/GenBank/DDBJ whole genome shotgun (WGS) entry which is preliminary data.</text>
</comment>
<dbReference type="Proteomes" id="UP000747542">
    <property type="component" value="Unassembled WGS sequence"/>
</dbReference>
<organism evidence="2 3">
    <name type="scientific">Homarus americanus</name>
    <name type="common">American lobster</name>
    <dbReference type="NCBI Taxonomy" id="6706"/>
    <lineage>
        <taxon>Eukaryota</taxon>
        <taxon>Metazoa</taxon>
        <taxon>Ecdysozoa</taxon>
        <taxon>Arthropoda</taxon>
        <taxon>Crustacea</taxon>
        <taxon>Multicrustacea</taxon>
        <taxon>Malacostraca</taxon>
        <taxon>Eumalacostraca</taxon>
        <taxon>Eucarida</taxon>
        <taxon>Decapoda</taxon>
        <taxon>Pleocyemata</taxon>
        <taxon>Astacidea</taxon>
        <taxon>Nephropoidea</taxon>
        <taxon>Nephropidae</taxon>
        <taxon>Homarus</taxon>
    </lineage>
</organism>
<name>A0A8J5MRG8_HOMAM</name>
<evidence type="ECO:0000313" key="3">
    <source>
        <dbReference type="Proteomes" id="UP000747542"/>
    </source>
</evidence>
<sequence>MAIMNGQVTIVLLQWRYLYGFKRGAPSLCELWLLPEPRPRMAATERCNEASMADTVGGPLSPPGPRSLNGPGEARVASFRGAGGAVPGGGEHTLIERRLAKDRLDLLLIGIRSVLYEARCSSHKDRWRESLRLRSVVYTKRSNRNCSAGDILILLDESAGVGTDPQMSDVAKIGVSPVAHVSLLEIPQIVVTYHKEWLIVI</sequence>
<proteinExistence type="predicted"/>
<gene>
    <name evidence="2" type="ORF">Hamer_G016333</name>
</gene>
<accession>A0A8J5MRG8</accession>
<reference evidence="2" key="1">
    <citation type="journal article" date="2021" name="Sci. Adv.">
        <title>The American lobster genome reveals insights on longevity, neural, and immune adaptations.</title>
        <authorList>
            <person name="Polinski J.M."/>
            <person name="Zimin A.V."/>
            <person name="Clark K.F."/>
            <person name="Kohn A.B."/>
            <person name="Sadowski N."/>
            <person name="Timp W."/>
            <person name="Ptitsyn A."/>
            <person name="Khanna P."/>
            <person name="Romanova D.Y."/>
            <person name="Williams P."/>
            <person name="Greenwood S.J."/>
            <person name="Moroz L.L."/>
            <person name="Walt D.R."/>
            <person name="Bodnar A.G."/>
        </authorList>
    </citation>
    <scope>NUCLEOTIDE SEQUENCE</scope>
    <source>
        <strain evidence="2">GMGI-L3</strain>
    </source>
</reference>
<feature type="region of interest" description="Disordered" evidence="1">
    <location>
        <begin position="52"/>
        <end position="74"/>
    </location>
</feature>
<evidence type="ECO:0000256" key="1">
    <source>
        <dbReference type="SAM" id="MobiDB-lite"/>
    </source>
</evidence>
<keyword evidence="3" id="KW-1185">Reference proteome</keyword>
<dbReference type="EMBL" id="JAHLQT010029607">
    <property type="protein sequence ID" value="KAG7161273.1"/>
    <property type="molecule type" value="Genomic_DNA"/>
</dbReference>
<dbReference type="AlphaFoldDB" id="A0A8J5MRG8"/>
<protein>
    <submittedName>
        <fullName evidence="2">Uncharacterized protein</fullName>
    </submittedName>
</protein>
<evidence type="ECO:0000313" key="2">
    <source>
        <dbReference type="EMBL" id="KAG7161273.1"/>
    </source>
</evidence>